<dbReference type="Pfam" id="PF00400">
    <property type="entry name" value="WD40"/>
    <property type="match status" value="1"/>
</dbReference>
<evidence type="ECO:0000256" key="6">
    <source>
        <dbReference type="ARBA" id="ARBA00038255"/>
    </source>
</evidence>
<evidence type="ECO:0000256" key="3">
    <source>
        <dbReference type="ARBA" id="ARBA00022574"/>
    </source>
</evidence>
<dbReference type="SUPFAM" id="SSF50998">
    <property type="entry name" value="Quinoprotein alcohol dehydrogenase-like"/>
    <property type="match status" value="1"/>
</dbReference>
<reference evidence="8 9" key="1">
    <citation type="submission" date="2016-03" db="EMBL/GenBank/DDBJ databases">
        <title>Fine-scale spatial genetic structure of a fungal parasite of coffee scale insects.</title>
        <authorList>
            <person name="Jackson D."/>
            <person name="Zemenick K.A."/>
            <person name="Malloure B."/>
            <person name="Quandt C.A."/>
            <person name="James T.Y."/>
        </authorList>
    </citation>
    <scope>NUCLEOTIDE SEQUENCE [LARGE SCALE GENOMIC DNA]</scope>
    <source>
        <strain evidence="8 9">UM487</strain>
    </source>
</reference>
<gene>
    <name evidence="8" type="ORF">LLEC1_05666</name>
</gene>
<dbReference type="GO" id="GO:0030488">
    <property type="term" value="P:tRNA methylation"/>
    <property type="evidence" value="ECO:0007669"/>
    <property type="project" value="TreeGrafter"/>
</dbReference>
<dbReference type="PANTHER" id="PTHR14344:SF3">
    <property type="entry name" value="WD REPEAT-CONTAINING PROTEIN 6"/>
    <property type="match status" value="1"/>
</dbReference>
<sequence>MPGSNAVKLKRELARVPITAVAFYRDATSNALYVLASEDTDLVIYQVSSKNEAFAKHDLQKPVARVRILNAQPIHGIYVHQPEGSAPSAGRVLLWGGASVAMLRTADLDLRNQGKADPSKRVARLRAPDWIYDGAISVADDNLAVLVTAHNEAITVRFDELAATAALSSTLVSPSRPMLYAANVCWTSPTDVLVAAGTVFGDILVWTHAFDAGSSLRMQQTAKPRMLYSLSGHEGSIFGVHMSPLMDMPDGAAVRLLASCSDDRTIRLWNITESEAAEGEVAPLHAAAGVEGSDTGFRCPPAVYGEEGAGAKGRADVSPVATAMGHASRIWGVRFGLPSTSTLTNTQRQIWGSAEDSALLSVYSFGEDATVQKWTVDIVAALQRPQSAELLHKKTYTLHDGKHLWSRSIFCSVEDGTATTNVLAGGADSKITLVRETADVACNTETYNGAETWEIDDIVSTMNQSQPGAKQRREVIGRYDFVTPDVLLAVSNMGKVLLATFDGKDAIWEELRVEDKATREDMKNIYALKTISHGGALLGSITGGVYYFGLRDRRMVKVATLAGRVVEMNTLSKTFQDTEGDAEVIVHLHRNAASVYLAVDRETGAVKSQEEIVGLDSRFVAISAARIDGLIAIGSRHGWIALLRRDAYTGAFRPILDLPPASGDAVTAIVPLPPSATAPDSRTKYILTTSRDGKYRIFQLDVDDGDDGGAHMTLLHETAPPFGPWIEGAWLTNDPTPELVLYGFRSKDFVVWNETRREELATMDYM</sequence>
<dbReference type="PANTHER" id="PTHR14344">
    <property type="entry name" value="WD REPEAT PROTEIN"/>
    <property type="match status" value="1"/>
</dbReference>
<evidence type="ECO:0000256" key="7">
    <source>
        <dbReference type="PROSITE-ProRule" id="PRU00221"/>
    </source>
</evidence>
<keyword evidence="5" id="KW-0677">Repeat</keyword>
<dbReference type="PROSITE" id="PS00678">
    <property type="entry name" value="WD_REPEATS_1"/>
    <property type="match status" value="1"/>
</dbReference>
<keyword evidence="4" id="KW-0819">tRNA processing</keyword>
<dbReference type="Gene3D" id="2.130.10.10">
    <property type="entry name" value="YVTN repeat-like/Quinoprotein amine dehydrogenase"/>
    <property type="match status" value="1"/>
</dbReference>
<dbReference type="PROSITE" id="PS50082">
    <property type="entry name" value="WD_REPEATS_2"/>
    <property type="match status" value="1"/>
</dbReference>
<comment type="subcellular location">
    <subcellularLocation>
        <location evidence="1">Cytoplasm</location>
    </subcellularLocation>
</comment>
<dbReference type="SUPFAM" id="SSF50978">
    <property type="entry name" value="WD40 repeat-like"/>
    <property type="match status" value="1"/>
</dbReference>
<evidence type="ECO:0000313" key="9">
    <source>
        <dbReference type="Proteomes" id="UP000243081"/>
    </source>
</evidence>
<dbReference type="InterPro" id="IPR019775">
    <property type="entry name" value="WD40_repeat_CS"/>
</dbReference>
<evidence type="ECO:0000313" key="8">
    <source>
        <dbReference type="EMBL" id="OAR05883.1"/>
    </source>
</evidence>
<dbReference type="OMA" id="LWNITES"/>
<organism evidence="8 9">
    <name type="scientific">Cordyceps confragosa</name>
    <name type="common">Lecanicillium lecanii</name>
    <dbReference type="NCBI Taxonomy" id="2714763"/>
    <lineage>
        <taxon>Eukaryota</taxon>
        <taxon>Fungi</taxon>
        <taxon>Dikarya</taxon>
        <taxon>Ascomycota</taxon>
        <taxon>Pezizomycotina</taxon>
        <taxon>Sordariomycetes</taxon>
        <taxon>Hypocreomycetidae</taxon>
        <taxon>Hypocreales</taxon>
        <taxon>Cordycipitaceae</taxon>
        <taxon>Akanthomyces</taxon>
    </lineage>
</organism>
<proteinExistence type="inferred from homology"/>
<dbReference type="InterPro" id="IPR051973">
    <property type="entry name" value="tRNA_Anticodon_Mtase-Reg"/>
</dbReference>
<dbReference type="InterPro" id="IPR036322">
    <property type="entry name" value="WD40_repeat_dom_sf"/>
</dbReference>
<comment type="caution">
    <text evidence="8">The sequence shown here is derived from an EMBL/GenBank/DDBJ whole genome shotgun (WGS) entry which is preliminary data.</text>
</comment>
<keyword evidence="9" id="KW-1185">Reference proteome</keyword>
<name>A0A179IU87_CORDF</name>
<evidence type="ECO:0000256" key="2">
    <source>
        <dbReference type="ARBA" id="ARBA00022490"/>
    </source>
</evidence>
<dbReference type="InterPro" id="IPR015943">
    <property type="entry name" value="WD40/YVTN_repeat-like_dom_sf"/>
</dbReference>
<dbReference type="InterPro" id="IPR011047">
    <property type="entry name" value="Quinoprotein_ADH-like_sf"/>
</dbReference>
<dbReference type="InterPro" id="IPR001680">
    <property type="entry name" value="WD40_rpt"/>
</dbReference>
<accession>A0A179IU87</accession>
<comment type="similarity">
    <text evidence="6">Belongs to the WD repeat WDR6 family.</text>
</comment>
<dbReference type="Proteomes" id="UP000243081">
    <property type="component" value="Unassembled WGS sequence"/>
</dbReference>
<evidence type="ECO:0000256" key="1">
    <source>
        <dbReference type="ARBA" id="ARBA00004496"/>
    </source>
</evidence>
<dbReference type="SMART" id="SM00320">
    <property type="entry name" value="WD40"/>
    <property type="match status" value="2"/>
</dbReference>
<dbReference type="AlphaFoldDB" id="A0A179IU87"/>
<evidence type="ECO:0000256" key="4">
    <source>
        <dbReference type="ARBA" id="ARBA00022694"/>
    </source>
</evidence>
<keyword evidence="3 7" id="KW-0853">WD repeat</keyword>
<dbReference type="OrthoDB" id="5594999at2759"/>
<dbReference type="GO" id="GO:0005737">
    <property type="term" value="C:cytoplasm"/>
    <property type="evidence" value="ECO:0007669"/>
    <property type="project" value="UniProtKB-SubCell"/>
</dbReference>
<keyword evidence="2" id="KW-0963">Cytoplasm</keyword>
<dbReference type="EMBL" id="LUKN01000052">
    <property type="protein sequence ID" value="OAR05883.1"/>
    <property type="molecule type" value="Genomic_DNA"/>
</dbReference>
<feature type="repeat" description="WD" evidence="7">
    <location>
        <begin position="230"/>
        <end position="279"/>
    </location>
</feature>
<evidence type="ECO:0000256" key="5">
    <source>
        <dbReference type="ARBA" id="ARBA00022737"/>
    </source>
</evidence>
<protein>
    <submittedName>
        <fullName evidence="8">Uncharacterized protein</fullName>
    </submittedName>
</protein>